<gene>
    <name evidence="10" type="ORF">WG66_14192</name>
</gene>
<evidence type="ECO:0000256" key="5">
    <source>
        <dbReference type="ARBA" id="ARBA00023157"/>
    </source>
</evidence>
<dbReference type="Proteomes" id="UP000054988">
    <property type="component" value="Unassembled WGS sequence"/>
</dbReference>
<evidence type="ECO:0000256" key="2">
    <source>
        <dbReference type="ARBA" id="ARBA00010446"/>
    </source>
</evidence>
<sequence length="458" mass="51683">MRLGIVSLLSLATTIVAAPQFPPNGEKCPYGYPSCCGDVVRASQSPVKILLGLLGVVVNPDTLVGVSCTPITVIGTGAFDCIGNPVCCENNSFSMARKDVEPKTHSPPPIGHKIERKPTPEPELLIRSPPISTTKLLLKTAERHKKFWFYDGSIILHVEDTLFRVHKTVLSTHCEMFETLFSLPQSESREGTLEGCTVVQLQDSAEDMTDLLNALYYSSHFDTLHADADPAIMLRFISGILRLSTKYLNYTLRRKCIRILTSYIPTTFSEYNLHQYHSHSHPRRFKSDLLMHAIKLAKETNVPTALPYLFYCTARLSTQRILRDDPNDIDWRDKTICQVGRERLRHAEMSLSHSFLLGFFPAPNCRTLALCSNARGPHAAWRVLETSGKAPHPLRPYTKWADLNICEECVYYSKKLHDDGREAVWSCMPALFEMDSWEVLKKRQELSDSSEDNLLDVG</sequence>
<evidence type="ECO:0000256" key="7">
    <source>
        <dbReference type="SAM" id="MobiDB-lite"/>
    </source>
</evidence>
<dbReference type="InterPro" id="IPR011333">
    <property type="entry name" value="SKP1/BTB/POZ_sf"/>
</dbReference>
<comment type="caution">
    <text evidence="10">The sequence shown here is derived from an EMBL/GenBank/DDBJ whole genome shotgun (WGS) entry which is preliminary data.</text>
</comment>
<feature type="signal peptide" evidence="8">
    <location>
        <begin position="1"/>
        <end position="17"/>
    </location>
</feature>
<feature type="region of interest" description="Disordered" evidence="7">
    <location>
        <begin position="99"/>
        <end position="123"/>
    </location>
</feature>
<dbReference type="CDD" id="cd23507">
    <property type="entry name" value="hydrophobin_I"/>
    <property type="match status" value="1"/>
</dbReference>
<keyword evidence="8" id="KW-0732">Signal</keyword>
<name>A0A0W0FA47_MONRR</name>
<dbReference type="Pfam" id="PF01185">
    <property type="entry name" value="Hydrophobin"/>
    <property type="match status" value="1"/>
</dbReference>
<evidence type="ECO:0000256" key="8">
    <source>
        <dbReference type="SAM" id="SignalP"/>
    </source>
</evidence>
<dbReference type="Pfam" id="PF00651">
    <property type="entry name" value="BTB"/>
    <property type="match status" value="1"/>
</dbReference>
<feature type="domain" description="BTB" evidence="9">
    <location>
        <begin position="152"/>
        <end position="216"/>
    </location>
</feature>
<keyword evidence="3" id="KW-0134">Cell wall</keyword>
<dbReference type="PROSITE" id="PS50097">
    <property type="entry name" value="BTB"/>
    <property type="match status" value="1"/>
</dbReference>
<dbReference type="GO" id="GO:0009277">
    <property type="term" value="C:fungal-type cell wall"/>
    <property type="evidence" value="ECO:0007669"/>
    <property type="project" value="InterPro"/>
</dbReference>
<dbReference type="eggNOG" id="ENOG502SS61">
    <property type="taxonomic scope" value="Eukaryota"/>
</dbReference>
<dbReference type="Gene3D" id="3.30.710.10">
    <property type="entry name" value="Potassium Channel Kv1.1, Chain A"/>
    <property type="match status" value="1"/>
</dbReference>
<dbReference type="SMART" id="SM00225">
    <property type="entry name" value="BTB"/>
    <property type="match status" value="1"/>
</dbReference>
<organism evidence="10 11">
    <name type="scientific">Moniliophthora roreri</name>
    <name type="common">Frosty pod rot fungus</name>
    <name type="synonym">Monilia roreri</name>
    <dbReference type="NCBI Taxonomy" id="221103"/>
    <lineage>
        <taxon>Eukaryota</taxon>
        <taxon>Fungi</taxon>
        <taxon>Dikarya</taxon>
        <taxon>Basidiomycota</taxon>
        <taxon>Agaricomycotina</taxon>
        <taxon>Agaricomycetes</taxon>
        <taxon>Agaricomycetidae</taxon>
        <taxon>Agaricales</taxon>
        <taxon>Marasmiineae</taxon>
        <taxon>Marasmiaceae</taxon>
        <taxon>Moniliophthora</taxon>
    </lineage>
</organism>
<dbReference type="SUPFAM" id="SSF54695">
    <property type="entry name" value="POZ domain"/>
    <property type="match status" value="1"/>
</dbReference>
<accession>A0A0W0FA47</accession>
<reference evidence="10 11" key="1">
    <citation type="submission" date="2015-12" db="EMBL/GenBank/DDBJ databases">
        <title>Draft genome sequence of Moniliophthora roreri, the causal agent of frosty pod rot of cacao.</title>
        <authorList>
            <person name="Aime M.C."/>
            <person name="Diaz-Valderrama J.R."/>
            <person name="Kijpornyongpan T."/>
            <person name="Phillips-Mora W."/>
        </authorList>
    </citation>
    <scope>NUCLEOTIDE SEQUENCE [LARGE SCALE GENOMIC DNA]</scope>
    <source>
        <strain evidence="10 11">MCA 2952</strain>
    </source>
</reference>
<comment type="similarity">
    <text evidence="2">Belongs to the fungal hydrophobin family.</text>
</comment>
<evidence type="ECO:0000259" key="9">
    <source>
        <dbReference type="PROSITE" id="PS50097"/>
    </source>
</evidence>
<protein>
    <recommendedName>
        <fullName evidence="9">BTB domain-containing protein</fullName>
    </recommendedName>
</protein>
<keyword evidence="4" id="KW-0964">Secreted</keyword>
<dbReference type="CDD" id="cd18186">
    <property type="entry name" value="BTB_POZ_ZBTB_KLHL-like"/>
    <property type="match status" value="1"/>
</dbReference>
<evidence type="ECO:0000256" key="3">
    <source>
        <dbReference type="ARBA" id="ARBA00022512"/>
    </source>
</evidence>
<dbReference type="InterPro" id="IPR000210">
    <property type="entry name" value="BTB/POZ_dom"/>
</dbReference>
<evidence type="ECO:0000256" key="4">
    <source>
        <dbReference type="ARBA" id="ARBA00022525"/>
    </source>
</evidence>
<evidence type="ECO:0000256" key="6">
    <source>
        <dbReference type="ARBA" id="ARBA00093546"/>
    </source>
</evidence>
<comment type="subcellular location">
    <subcellularLocation>
        <location evidence="1">Secreted</location>
        <location evidence="1">Cell wall</location>
    </subcellularLocation>
</comment>
<proteinExistence type="inferred from homology"/>
<dbReference type="EMBL" id="LATX01002183">
    <property type="protein sequence ID" value="KTB33247.1"/>
    <property type="molecule type" value="Genomic_DNA"/>
</dbReference>
<dbReference type="AlphaFoldDB" id="A0A0W0FA47"/>
<feature type="chain" id="PRO_5006901617" description="BTB domain-containing protein" evidence="8">
    <location>
        <begin position="18"/>
        <end position="458"/>
    </location>
</feature>
<keyword evidence="5" id="KW-1015">Disulfide bond</keyword>
<evidence type="ECO:0000256" key="1">
    <source>
        <dbReference type="ARBA" id="ARBA00004191"/>
    </source>
</evidence>
<comment type="subunit">
    <text evidence="6">Self-assembles to form functional amyloid fibrils called rodlets. Self-assembly into fibrillar rodlets occurs spontaneously at hydrophobic:hydrophilic interfaces and the rodlets further associate laterally to form amphipathic monolayers.</text>
</comment>
<dbReference type="SMART" id="SM00075">
    <property type="entry name" value="HYDRO"/>
    <property type="match status" value="1"/>
</dbReference>
<dbReference type="InterPro" id="IPR001338">
    <property type="entry name" value="Class_I_Hydrophobin"/>
</dbReference>
<evidence type="ECO:0000313" key="10">
    <source>
        <dbReference type="EMBL" id="KTB33247.1"/>
    </source>
</evidence>
<dbReference type="GO" id="GO:0005199">
    <property type="term" value="F:structural constituent of cell wall"/>
    <property type="evidence" value="ECO:0007669"/>
    <property type="project" value="InterPro"/>
</dbReference>
<evidence type="ECO:0000313" key="11">
    <source>
        <dbReference type="Proteomes" id="UP000054988"/>
    </source>
</evidence>